<dbReference type="Gene3D" id="3.30.360.10">
    <property type="entry name" value="Dihydrodipicolinate Reductase, domain 2"/>
    <property type="match status" value="1"/>
</dbReference>
<dbReference type="InterPro" id="IPR051450">
    <property type="entry name" value="Gfo/Idh/MocA_Oxidoreductases"/>
</dbReference>
<accession>A0A1M7MLV3</accession>
<dbReference type="PANTHER" id="PTHR43377">
    <property type="entry name" value="BILIVERDIN REDUCTASE A"/>
    <property type="match status" value="1"/>
</dbReference>
<evidence type="ECO:0000259" key="1">
    <source>
        <dbReference type="Pfam" id="PF01408"/>
    </source>
</evidence>
<dbReference type="GO" id="GO:0000166">
    <property type="term" value="F:nucleotide binding"/>
    <property type="evidence" value="ECO:0007669"/>
    <property type="project" value="InterPro"/>
</dbReference>
<protein>
    <submittedName>
        <fullName evidence="2">Predicted dehydrogenase</fullName>
    </submittedName>
</protein>
<organism evidence="2 3">
    <name type="scientific">Actinacidiphila paucisporea</name>
    <dbReference type="NCBI Taxonomy" id="310782"/>
    <lineage>
        <taxon>Bacteria</taxon>
        <taxon>Bacillati</taxon>
        <taxon>Actinomycetota</taxon>
        <taxon>Actinomycetes</taxon>
        <taxon>Kitasatosporales</taxon>
        <taxon>Streptomycetaceae</taxon>
        <taxon>Actinacidiphila</taxon>
    </lineage>
</organism>
<dbReference type="Gene3D" id="3.40.50.720">
    <property type="entry name" value="NAD(P)-binding Rossmann-like Domain"/>
    <property type="match status" value="1"/>
</dbReference>
<dbReference type="Pfam" id="PF01408">
    <property type="entry name" value="GFO_IDH_MocA"/>
    <property type="match status" value="1"/>
</dbReference>
<name>A0A1M7MLV3_9ACTN</name>
<dbReference type="InterPro" id="IPR036291">
    <property type="entry name" value="NAD(P)-bd_dom_sf"/>
</dbReference>
<sequence>MRQTKLGLIGTGRWGSRYLDTVGRLWPDGAVLVSDTAGGAGAGRGDAVRWDSPAALIRNAAVDGVIIASPAATHYAITALALDAALPVLVEKPVALSLDETRSIRVLAASRRSTVMVGHQHMHAPAFQELRERTAGRAVAAITSAAGGDGPVRADCDVLWDYGPHDIAMALGLLGGEDPVTEAFARCEVLGPGRQTWRVGIGVGATRIRCRFTNSATVKHHRFGVRLADGDEFLYDDFAAHRLTFGGTPIRIASTLPLDRQIQAFVAAVRGDGADSSGSDLALSVRVAEVLAGLSA</sequence>
<dbReference type="OrthoDB" id="179913at2"/>
<proteinExistence type="predicted"/>
<evidence type="ECO:0000313" key="3">
    <source>
        <dbReference type="Proteomes" id="UP000184111"/>
    </source>
</evidence>
<dbReference type="EMBL" id="FRBI01000016">
    <property type="protein sequence ID" value="SHM91850.1"/>
    <property type="molecule type" value="Genomic_DNA"/>
</dbReference>
<dbReference type="SUPFAM" id="SSF51735">
    <property type="entry name" value="NAD(P)-binding Rossmann-fold domains"/>
    <property type="match status" value="1"/>
</dbReference>
<dbReference type="PANTHER" id="PTHR43377:SF6">
    <property type="entry name" value="GFO_IDH_MOCA-LIKE OXIDOREDUCTASE N-TERMINAL DOMAIN-CONTAINING PROTEIN"/>
    <property type="match status" value="1"/>
</dbReference>
<dbReference type="AlphaFoldDB" id="A0A1M7MLV3"/>
<evidence type="ECO:0000313" key="2">
    <source>
        <dbReference type="EMBL" id="SHM91850.1"/>
    </source>
</evidence>
<reference evidence="2 3" key="1">
    <citation type="submission" date="2016-11" db="EMBL/GenBank/DDBJ databases">
        <authorList>
            <person name="Jaros S."/>
            <person name="Januszkiewicz K."/>
            <person name="Wedrychowicz H."/>
        </authorList>
    </citation>
    <scope>NUCLEOTIDE SEQUENCE [LARGE SCALE GENOMIC DNA]</scope>
    <source>
        <strain evidence="2 3">CGMCC 4.2025</strain>
    </source>
</reference>
<feature type="domain" description="Gfo/Idh/MocA-like oxidoreductase N-terminal" evidence="1">
    <location>
        <begin position="5"/>
        <end position="119"/>
    </location>
</feature>
<dbReference type="Proteomes" id="UP000184111">
    <property type="component" value="Unassembled WGS sequence"/>
</dbReference>
<keyword evidence="3" id="KW-1185">Reference proteome</keyword>
<gene>
    <name evidence="2" type="ORF">SAMN05216499_11695</name>
</gene>
<dbReference type="RefSeq" id="WP_073500865.1">
    <property type="nucleotide sequence ID" value="NZ_FRBI01000016.1"/>
</dbReference>
<dbReference type="STRING" id="310782.SAMN05216499_11695"/>
<dbReference type="InterPro" id="IPR000683">
    <property type="entry name" value="Gfo/Idh/MocA-like_OxRdtase_N"/>
</dbReference>